<accession>A0A918KEV1</accession>
<comment type="similarity">
    <text evidence="1">Belongs to the acyl coenzyme A hydrolase family.</text>
</comment>
<sequence length="138" mass="15352">MGEYTLDVGMSLQYRTRKVVKPADLNSRNTLFGGRLLEWIDEECGVYAACQMGTQTLVTKSMSATNFLAPAVQGDVVEIGVETVGVSHTTITVECHVRIKQTHQEIVSIDQIVFVNVDDDGRPVRHGRYADWKATHQT</sequence>
<feature type="domain" description="HotDog ACOT-type" evidence="4">
    <location>
        <begin position="10"/>
        <end position="120"/>
    </location>
</feature>
<dbReference type="GO" id="GO:0006637">
    <property type="term" value="P:acyl-CoA metabolic process"/>
    <property type="evidence" value="ECO:0007669"/>
    <property type="project" value="TreeGrafter"/>
</dbReference>
<dbReference type="RefSeq" id="WP_233349807.1">
    <property type="nucleotide sequence ID" value="NZ_BMYV01000001.1"/>
</dbReference>
<dbReference type="AlphaFoldDB" id="A0A918KEV1"/>
<gene>
    <name evidence="5" type="ORF">GCM10011309_08280</name>
</gene>
<evidence type="ECO:0000313" key="6">
    <source>
        <dbReference type="Proteomes" id="UP000600865"/>
    </source>
</evidence>
<dbReference type="Proteomes" id="UP000600865">
    <property type="component" value="Unassembled WGS sequence"/>
</dbReference>
<dbReference type="PANTHER" id="PTHR11049">
    <property type="entry name" value="ACYL COENZYME A THIOESTER HYDROLASE"/>
    <property type="match status" value="1"/>
</dbReference>
<dbReference type="Gene3D" id="3.10.129.10">
    <property type="entry name" value="Hotdog Thioesterase"/>
    <property type="match status" value="1"/>
</dbReference>
<reference evidence="5 6" key="1">
    <citation type="journal article" date="2014" name="Int. J. Syst. Evol. Microbiol.">
        <title>Complete genome sequence of Corynebacterium casei LMG S-19264T (=DSM 44701T), isolated from a smear-ripened cheese.</title>
        <authorList>
            <consortium name="US DOE Joint Genome Institute (JGI-PGF)"/>
            <person name="Walter F."/>
            <person name="Albersmeier A."/>
            <person name="Kalinowski J."/>
            <person name="Ruckert C."/>
        </authorList>
    </citation>
    <scope>NUCLEOTIDE SEQUENCE [LARGE SCALE GENOMIC DNA]</scope>
    <source>
        <strain evidence="5 6">KCTC 23968</strain>
    </source>
</reference>
<dbReference type="CDD" id="cd03442">
    <property type="entry name" value="BFIT_BACH"/>
    <property type="match status" value="1"/>
</dbReference>
<name>A0A918KEV1_9PROT</name>
<keyword evidence="6" id="KW-1185">Reference proteome</keyword>
<evidence type="ECO:0000313" key="5">
    <source>
        <dbReference type="EMBL" id="GGX60790.1"/>
    </source>
</evidence>
<dbReference type="GO" id="GO:0005829">
    <property type="term" value="C:cytosol"/>
    <property type="evidence" value="ECO:0007669"/>
    <property type="project" value="TreeGrafter"/>
</dbReference>
<evidence type="ECO:0000256" key="3">
    <source>
        <dbReference type="PROSITE-ProRule" id="PRU01106"/>
    </source>
</evidence>
<protein>
    <submittedName>
        <fullName evidence="5">Acyl-CoA thioesterase</fullName>
    </submittedName>
</protein>
<evidence type="ECO:0000256" key="1">
    <source>
        <dbReference type="ARBA" id="ARBA00010458"/>
    </source>
</evidence>
<dbReference type="SUPFAM" id="SSF54637">
    <property type="entry name" value="Thioesterase/thiol ester dehydrase-isomerase"/>
    <property type="match status" value="1"/>
</dbReference>
<dbReference type="PROSITE" id="PS51770">
    <property type="entry name" value="HOTDOG_ACOT"/>
    <property type="match status" value="1"/>
</dbReference>
<dbReference type="EMBL" id="BMYV01000001">
    <property type="protein sequence ID" value="GGX60790.1"/>
    <property type="molecule type" value="Genomic_DNA"/>
</dbReference>
<dbReference type="GO" id="GO:0009062">
    <property type="term" value="P:fatty acid catabolic process"/>
    <property type="evidence" value="ECO:0007669"/>
    <property type="project" value="TreeGrafter"/>
</dbReference>
<dbReference type="InterPro" id="IPR006683">
    <property type="entry name" value="Thioestr_dom"/>
</dbReference>
<keyword evidence="2 3" id="KW-0378">Hydrolase</keyword>
<organism evidence="5 6">
    <name type="scientific">Litorimonas cladophorae</name>
    <dbReference type="NCBI Taxonomy" id="1220491"/>
    <lineage>
        <taxon>Bacteria</taxon>
        <taxon>Pseudomonadati</taxon>
        <taxon>Pseudomonadota</taxon>
        <taxon>Alphaproteobacteria</taxon>
        <taxon>Maricaulales</taxon>
        <taxon>Robiginitomaculaceae</taxon>
    </lineage>
</organism>
<dbReference type="InterPro" id="IPR040170">
    <property type="entry name" value="Cytosol_ACT"/>
</dbReference>
<dbReference type="Pfam" id="PF03061">
    <property type="entry name" value="4HBT"/>
    <property type="match status" value="1"/>
</dbReference>
<dbReference type="PANTHER" id="PTHR11049:SF31">
    <property type="entry name" value="HOTDOG ACOT-TYPE DOMAIN-CONTAINING PROTEIN"/>
    <property type="match status" value="1"/>
</dbReference>
<evidence type="ECO:0000256" key="2">
    <source>
        <dbReference type="ARBA" id="ARBA00022801"/>
    </source>
</evidence>
<comment type="caution">
    <text evidence="5">The sequence shown here is derived from an EMBL/GenBank/DDBJ whole genome shotgun (WGS) entry which is preliminary data.</text>
</comment>
<dbReference type="InterPro" id="IPR033120">
    <property type="entry name" value="HOTDOG_ACOT"/>
</dbReference>
<dbReference type="GO" id="GO:0052816">
    <property type="term" value="F:long-chain fatty acyl-CoA hydrolase activity"/>
    <property type="evidence" value="ECO:0007669"/>
    <property type="project" value="TreeGrafter"/>
</dbReference>
<evidence type="ECO:0000259" key="4">
    <source>
        <dbReference type="PROSITE" id="PS51770"/>
    </source>
</evidence>
<proteinExistence type="inferred from homology"/>
<dbReference type="InterPro" id="IPR029069">
    <property type="entry name" value="HotDog_dom_sf"/>
</dbReference>